<evidence type="ECO:0000256" key="1">
    <source>
        <dbReference type="SAM" id="Phobius"/>
    </source>
</evidence>
<proteinExistence type="predicted"/>
<sequence length="40" mass="4829">MQGYFWVTAIAVTVILSRFHFIEAFRHEDKVAVFKIYEKH</sequence>
<dbReference type="AlphaFoldDB" id="A0A0F3NBD6"/>
<dbReference type="EMBL" id="LANV01000001">
    <property type="protein sequence ID" value="KJV64204.1"/>
    <property type="molecule type" value="Genomic_DNA"/>
</dbReference>
<feature type="transmembrane region" description="Helical" evidence="1">
    <location>
        <begin position="6"/>
        <end position="25"/>
    </location>
</feature>
<evidence type="ECO:0000313" key="2">
    <source>
        <dbReference type="EMBL" id="KJV64204.1"/>
    </source>
</evidence>
<dbReference type="Proteomes" id="UP000033441">
    <property type="component" value="Unassembled WGS sequence"/>
</dbReference>
<comment type="caution">
    <text evidence="2">The sequence shown here is derived from an EMBL/GenBank/DDBJ whole genome shotgun (WGS) entry which is preliminary data.</text>
</comment>
<reference evidence="2 3" key="1">
    <citation type="submission" date="2015-02" db="EMBL/GenBank/DDBJ databases">
        <title>Genome Sequencing of Rickettsiales.</title>
        <authorList>
            <person name="Daugherty S.C."/>
            <person name="Su Q."/>
            <person name="Abolude K."/>
            <person name="Beier-Sexton M."/>
            <person name="Carlyon J.A."/>
            <person name="Carter R."/>
            <person name="Day N.P."/>
            <person name="Dumler S.J."/>
            <person name="Dyachenko V."/>
            <person name="Godinez A."/>
            <person name="Kurtti T.J."/>
            <person name="Lichay M."/>
            <person name="Mullins K.E."/>
            <person name="Ott S."/>
            <person name="Pappas-Brown V."/>
            <person name="Paris D.H."/>
            <person name="Patel P."/>
            <person name="Richards A.L."/>
            <person name="Sadzewicz L."/>
            <person name="Sears K."/>
            <person name="Seidman D."/>
            <person name="Sengamalay N."/>
            <person name="Stenos J."/>
            <person name="Tallon L.J."/>
            <person name="Vincent G."/>
            <person name="Fraser C.M."/>
            <person name="Munderloh U."/>
            <person name="Dunning-Hotopp J.C."/>
        </authorList>
    </citation>
    <scope>NUCLEOTIDE SEQUENCE [LARGE SCALE GENOMIC DNA]</scope>
    <source>
        <strain evidence="2 3">ApMUC09</strain>
    </source>
</reference>
<organism evidence="2 3">
    <name type="scientific">Anaplasma phagocytophilum str. ApMUC09</name>
    <dbReference type="NCBI Taxonomy" id="1359152"/>
    <lineage>
        <taxon>Bacteria</taxon>
        <taxon>Pseudomonadati</taxon>
        <taxon>Pseudomonadota</taxon>
        <taxon>Alphaproteobacteria</taxon>
        <taxon>Rickettsiales</taxon>
        <taxon>Anaplasmataceae</taxon>
        <taxon>Anaplasma</taxon>
        <taxon>phagocytophilum group</taxon>
    </lineage>
</organism>
<evidence type="ECO:0000313" key="3">
    <source>
        <dbReference type="Proteomes" id="UP000033441"/>
    </source>
</evidence>
<keyword evidence="1" id="KW-1133">Transmembrane helix</keyword>
<dbReference type="PATRIC" id="fig|1359152.3.peg.795"/>
<gene>
    <name evidence="2" type="ORF">APHMUC_0752</name>
</gene>
<accession>A0A0F3NBD6</accession>
<keyword evidence="1" id="KW-0472">Membrane</keyword>
<keyword evidence="1" id="KW-0812">Transmembrane</keyword>
<name>A0A0F3NBD6_ANAPH</name>
<protein>
    <submittedName>
        <fullName evidence="2">Uncharacterized protein</fullName>
    </submittedName>
</protein>